<evidence type="ECO:0000313" key="3">
    <source>
        <dbReference type="EMBL" id="NCI50228.1"/>
    </source>
</evidence>
<dbReference type="EMBL" id="JAACJS010000012">
    <property type="protein sequence ID" value="NCI50228.1"/>
    <property type="molecule type" value="Genomic_DNA"/>
</dbReference>
<keyword evidence="4" id="KW-1185">Reference proteome</keyword>
<evidence type="ECO:0000256" key="1">
    <source>
        <dbReference type="SAM" id="MobiDB-lite"/>
    </source>
</evidence>
<reference evidence="3 4" key="1">
    <citation type="submission" date="2020-01" db="EMBL/GenBank/DDBJ databases">
        <title>Genome analysis.</title>
        <authorList>
            <person name="Wu S."/>
            <person name="Wang G."/>
        </authorList>
    </citation>
    <scope>NUCLEOTIDE SEQUENCE [LARGE SCALE GENOMIC DNA]</scope>
    <source>
        <strain evidence="3 4">SYL130</strain>
    </source>
</reference>
<feature type="compositionally biased region" description="Basic and acidic residues" evidence="1">
    <location>
        <begin position="294"/>
        <end position="307"/>
    </location>
</feature>
<dbReference type="RefSeq" id="WP_161818534.1">
    <property type="nucleotide sequence ID" value="NZ_JAACJS010000012.1"/>
</dbReference>
<sequence length="307" mass="34996">MKHLSVFALGLLFALSLPAQNKVPATVLQLQQQEEGMRQFAEAIVNANETADRAIADSIFTRALVQALKTPYSFSYPFDSLTTISRLYAPDSSFRIFTWQVMKDFTYYRQKGAIQFHTKDGSLKLIPLYDNSPFTDNPVDSVRSNQQWIGAVYYNIIQKTYNNKNYYTLIGYDENDARSTKKWMEVLTFDEQGRPVFGGRYFNYPADETKPPQPAFRFCMEFKKEASAKLNYDAELDMVTFAKLTSESGEPALHHTLVPTGSYEGFKWVSGKWVYVPVVREVDPRGNINPPKEGAPRRGDKPLPRGS</sequence>
<proteinExistence type="predicted"/>
<evidence type="ECO:0000313" key="4">
    <source>
        <dbReference type="Proteomes" id="UP000753802"/>
    </source>
</evidence>
<evidence type="ECO:0000256" key="2">
    <source>
        <dbReference type="SAM" id="SignalP"/>
    </source>
</evidence>
<keyword evidence="2" id="KW-0732">Signal</keyword>
<comment type="caution">
    <text evidence="3">The sequence shown here is derived from an EMBL/GenBank/DDBJ whole genome shotgun (WGS) entry which is preliminary data.</text>
</comment>
<feature type="chain" id="PRO_5047150284" evidence="2">
    <location>
        <begin position="20"/>
        <end position="307"/>
    </location>
</feature>
<protein>
    <submittedName>
        <fullName evidence="3">Uncharacterized protein</fullName>
    </submittedName>
</protein>
<accession>A0ABW9ZYG5</accession>
<dbReference type="Proteomes" id="UP000753802">
    <property type="component" value="Unassembled WGS sequence"/>
</dbReference>
<name>A0ABW9ZYG5_9BACT</name>
<feature type="region of interest" description="Disordered" evidence="1">
    <location>
        <begin position="284"/>
        <end position="307"/>
    </location>
</feature>
<organism evidence="3 4">
    <name type="scientific">Sediminibacterium roseum</name>
    <dbReference type="NCBI Taxonomy" id="1978412"/>
    <lineage>
        <taxon>Bacteria</taxon>
        <taxon>Pseudomonadati</taxon>
        <taxon>Bacteroidota</taxon>
        <taxon>Chitinophagia</taxon>
        <taxon>Chitinophagales</taxon>
        <taxon>Chitinophagaceae</taxon>
        <taxon>Sediminibacterium</taxon>
    </lineage>
</organism>
<gene>
    <name evidence="3" type="ORF">GWC95_09860</name>
</gene>
<feature type="signal peptide" evidence="2">
    <location>
        <begin position="1"/>
        <end position="19"/>
    </location>
</feature>